<evidence type="ECO:0000256" key="2">
    <source>
        <dbReference type="ARBA" id="ARBA00023163"/>
    </source>
</evidence>
<dbReference type="InterPro" id="IPR036388">
    <property type="entry name" value="WH-like_DNA-bd_sf"/>
</dbReference>
<dbReference type="InterPro" id="IPR001034">
    <property type="entry name" value="DeoR_HTH"/>
</dbReference>
<proteinExistence type="predicted"/>
<name>A0A4R3MVF3_9BACI</name>
<reference evidence="4 5" key="1">
    <citation type="submission" date="2019-03" db="EMBL/GenBank/DDBJ databases">
        <title>Genomic Encyclopedia of Type Strains, Phase IV (KMG-IV): sequencing the most valuable type-strain genomes for metagenomic binning, comparative biology and taxonomic classification.</title>
        <authorList>
            <person name="Goeker M."/>
        </authorList>
    </citation>
    <scope>NUCLEOTIDE SEQUENCE [LARGE SCALE GENOMIC DNA]</scope>
    <source>
        <strain evidence="4 5">DSM 25894</strain>
    </source>
</reference>
<accession>A0A4R3MVF3</accession>
<evidence type="ECO:0000256" key="1">
    <source>
        <dbReference type="ARBA" id="ARBA00023015"/>
    </source>
</evidence>
<keyword evidence="2" id="KW-0804">Transcription</keyword>
<dbReference type="Gene3D" id="1.10.10.10">
    <property type="entry name" value="Winged helix-like DNA-binding domain superfamily/Winged helix DNA-binding domain"/>
    <property type="match status" value="1"/>
</dbReference>
<dbReference type="AlphaFoldDB" id="A0A4R3MVF3"/>
<evidence type="ECO:0000259" key="3">
    <source>
        <dbReference type="PROSITE" id="PS51000"/>
    </source>
</evidence>
<keyword evidence="5" id="KW-1185">Reference proteome</keyword>
<evidence type="ECO:0000313" key="5">
    <source>
        <dbReference type="Proteomes" id="UP000294650"/>
    </source>
</evidence>
<protein>
    <submittedName>
        <fullName evidence="4">HTH domain-containing protein</fullName>
    </submittedName>
</protein>
<dbReference type="Pfam" id="PF14526">
    <property type="entry name" value="Cass2"/>
    <property type="match status" value="1"/>
</dbReference>
<dbReference type="Pfam" id="PF08279">
    <property type="entry name" value="HTH_11"/>
    <property type="match status" value="1"/>
</dbReference>
<dbReference type="SUPFAM" id="SSF55136">
    <property type="entry name" value="Probable bacterial effector-binding domain"/>
    <property type="match status" value="1"/>
</dbReference>
<evidence type="ECO:0000313" key="4">
    <source>
        <dbReference type="EMBL" id="TCT19361.1"/>
    </source>
</evidence>
<dbReference type="Gene3D" id="3.20.80.10">
    <property type="entry name" value="Regulatory factor, effector binding domain"/>
    <property type="match status" value="1"/>
</dbReference>
<dbReference type="InterPro" id="IPR029441">
    <property type="entry name" value="Cass2"/>
</dbReference>
<dbReference type="SMART" id="SM00420">
    <property type="entry name" value="HTH_DEOR"/>
    <property type="match status" value="1"/>
</dbReference>
<dbReference type="PROSITE" id="PS51000">
    <property type="entry name" value="HTH_DEOR_2"/>
    <property type="match status" value="1"/>
</dbReference>
<dbReference type="InterPro" id="IPR011256">
    <property type="entry name" value="Reg_factor_effector_dom_sf"/>
</dbReference>
<dbReference type="InterPro" id="IPR036390">
    <property type="entry name" value="WH_DNA-bd_sf"/>
</dbReference>
<dbReference type="EMBL" id="SMAN01000018">
    <property type="protein sequence ID" value="TCT19361.1"/>
    <property type="molecule type" value="Genomic_DNA"/>
</dbReference>
<dbReference type="Proteomes" id="UP000294650">
    <property type="component" value="Unassembled WGS sequence"/>
</dbReference>
<dbReference type="PANTHER" id="PTHR34580:SF1">
    <property type="entry name" value="PROTEIN PAFC"/>
    <property type="match status" value="1"/>
</dbReference>
<dbReference type="SUPFAM" id="SSF46785">
    <property type="entry name" value="Winged helix' DNA-binding domain"/>
    <property type="match status" value="1"/>
</dbReference>
<dbReference type="GO" id="GO:0003700">
    <property type="term" value="F:DNA-binding transcription factor activity"/>
    <property type="evidence" value="ECO:0007669"/>
    <property type="project" value="InterPro"/>
</dbReference>
<dbReference type="SMART" id="SM00871">
    <property type="entry name" value="AraC_E_bind"/>
    <property type="match status" value="1"/>
</dbReference>
<gene>
    <name evidence="4" type="ORF">EDD68_11845</name>
</gene>
<dbReference type="InterPro" id="IPR051534">
    <property type="entry name" value="CBASS_pafABC_assoc_protein"/>
</dbReference>
<keyword evidence="1" id="KW-0805">Transcription regulation</keyword>
<dbReference type="InterPro" id="IPR013196">
    <property type="entry name" value="HTH_11"/>
</dbReference>
<dbReference type="InterPro" id="IPR010499">
    <property type="entry name" value="AraC_E-bd"/>
</dbReference>
<comment type="caution">
    <text evidence="4">The sequence shown here is derived from an EMBL/GenBank/DDBJ whole genome shotgun (WGS) entry which is preliminary data.</text>
</comment>
<sequence>MLFRKEQLQLKKSKRMIQILMYIHVNPKFTIRRLADHFQVSYRTIQRDLQELIEMGVPLYSEPGVNGGYRLINQGALPRQYTPSAQKVFGNLEYLDSFYAAGFCVEAPYDAREEMHLIVPKMWIELKKRVNEISQIRDTKTKIGISWMKEEGFTYYVTFEVKQEVTLPSDMVLTRVESGSYIRFTHRGALDKTAIDRTYYSIYDWLKQHAYEIDHNRPWLEMFDQRYSPGAPDNAYDILAPVTVINP</sequence>
<organism evidence="4 5">
    <name type="scientific">Melghiribacillus thermohalophilus</name>
    <dbReference type="NCBI Taxonomy" id="1324956"/>
    <lineage>
        <taxon>Bacteria</taxon>
        <taxon>Bacillati</taxon>
        <taxon>Bacillota</taxon>
        <taxon>Bacilli</taxon>
        <taxon>Bacillales</taxon>
        <taxon>Bacillaceae</taxon>
        <taxon>Melghiribacillus</taxon>
    </lineage>
</organism>
<feature type="domain" description="HTH deoR-type" evidence="3">
    <location>
        <begin position="12"/>
        <end position="67"/>
    </location>
</feature>
<dbReference type="PANTHER" id="PTHR34580">
    <property type="match status" value="1"/>
</dbReference>